<keyword evidence="1" id="KW-1133">Transmembrane helix</keyword>
<keyword evidence="1" id="KW-0472">Membrane</keyword>
<gene>
    <name evidence="2" type="ORF">Y1Q_0004229</name>
</gene>
<keyword evidence="1" id="KW-0812">Transmembrane</keyword>
<comment type="caution">
    <text evidence="2">The sequence shown here is derived from an EMBL/GenBank/DDBJ whole genome shotgun (WGS) entry which is preliminary data.</text>
</comment>
<keyword evidence="3" id="KW-1185">Reference proteome</keyword>
<evidence type="ECO:0000313" key="3">
    <source>
        <dbReference type="Proteomes" id="UP000050525"/>
    </source>
</evidence>
<feature type="transmembrane region" description="Helical" evidence="1">
    <location>
        <begin position="38"/>
        <end position="62"/>
    </location>
</feature>
<name>A0A151P1R2_ALLMI</name>
<dbReference type="AlphaFoldDB" id="A0A151P1R2"/>
<reference evidence="2 3" key="1">
    <citation type="journal article" date="2012" name="Genome Biol.">
        <title>Sequencing three crocodilian genomes to illuminate the evolution of archosaurs and amniotes.</title>
        <authorList>
            <person name="St John J.A."/>
            <person name="Braun E.L."/>
            <person name="Isberg S.R."/>
            <person name="Miles L.G."/>
            <person name="Chong A.Y."/>
            <person name="Gongora J."/>
            <person name="Dalzell P."/>
            <person name="Moran C."/>
            <person name="Bed'hom B."/>
            <person name="Abzhanov A."/>
            <person name="Burgess S.C."/>
            <person name="Cooksey A.M."/>
            <person name="Castoe T.A."/>
            <person name="Crawford N.G."/>
            <person name="Densmore L.D."/>
            <person name="Drew J.C."/>
            <person name="Edwards S.V."/>
            <person name="Faircloth B.C."/>
            <person name="Fujita M.K."/>
            <person name="Greenwold M.J."/>
            <person name="Hoffmann F.G."/>
            <person name="Howard J.M."/>
            <person name="Iguchi T."/>
            <person name="Janes D.E."/>
            <person name="Khan S.Y."/>
            <person name="Kohno S."/>
            <person name="de Koning A.J."/>
            <person name="Lance S.L."/>
            <person name="McCarthy F.M."/>
            <person name="McCormack J.E."/>
            <person name="Merchant M.E."/>
            <person name="Peterson D.G."/>
            <person name="Pollock D.D."/>
            <person name="Pourmand N."/>
            <person name="Raney B.J."/>
            <person name="Roessler K.A."/>
            <person name="Sanford J.R."/>
            <person name="Sawyer R.H."/>
            <person name="Schmidt C.J."/>
            <person name="Triplett E.W."/>
            <person name="Tuberville T.D."/>
            <person name="Venegas-Anaya M."/>
            <person name="Howard J.T."/>
            <person name="Jarvis E.D."/>
            <person name="Guillette L.J.Jr."/>
            <person name="Glenn T.C."/>
            <person name="Green R.E."/>
            <person name="Ray D.A."/>
        </authorList>
    </citation>
    <scope>NUCLEOTIDE SEQUENCE [LARGE SCALE GENOMIC DNA]</scope>
    <source>
        <strain evidence="2">KSC_2009_1</strain>
    </source>
</reference>
<protein>
    <submittedName>
        <fullName evidence="2">Uncharacterized protein</fullName>
    </submittedName>
</protein>
<proteinExistence type="predicted"/>
<dbReference type="Proteomes" id="UP000050525">
    <property type="component" value="Unassembled WGS sequence"/>
</dbReference>
<evidence type="ECO:0000313" key="2">
    <source>
        <dbReference type="EMBL" id="KYO43012.1"/>
    </source>
</evidence>
<organism evidence="2 3">
    <name type="scientific">Alligator mississippiensis</name>
    <name type="common">American alligator</name>
    <dbReference type="NCBI Taxonomy" id="8496"/>
    <lineage>
        <taxon>Eukaryota</taxon>
        <taxon>Metazoa</taxon>
        <taxon>Chordata</taxon>
        <taxon>Craniata</taxon>
        <taxon>Vertebrata</taxon>
        <taxon>Euteleostomi</taxon>
        <taxon>Archelosauria</taxon>
        <taxon>Archosauria</taxon>
        <taxon>Crocodylia</taxon>
        <taxon>Alligatoridae</taxon>
        <taxon>Alligatorinae</taxon>
        <taxon>Alligator</taxon>
    </lineage>
</organism>
<accession>A0A151P1R2</accession>
<sequence length="119" mass="13342">MKAAAEEPVYETMVMSDVPRQSCGKGNLPESSPERSRILHALLLLLSLLLAASLGGVTAMYFQEWREKHRVAEVVQRIRDFWKENSTVNMSVLEQTGFGQKASRTTGIRELEGQKTAFT</sequence>
<dbReference type="EMBL" id="AKHW03001257">
    <property type="protein sequence ID" value="KYO43012.1"/>
    <property type="molecule type" value="Genomic_DNA"/>
</dbReference>
<evidence type="ECO:0000256" key="1">
    <source>
        <dbReference type="SAM" id="Phobius"/>
    </source>
</evidence>